<dbReference type="PANTHER" id="PTHR30455">
    <property type="entry name" value="TRANSCRIPTIONAL REPRESSOR NRDR"/>
    <property type="match status" value="1"/>
</dbReference>
<evidence type="ECO:0000256" key="8">
    <source>
        <dbReference type="HAMAP-Rule" id="MF_00440"/>
    </source>
</evidence>
<keyword evidence="3" id="KW-0479">Metal-binding</keyword>
<keyword evidence="4 8" id="KW-0067">ATP-binding</keyword>
<keyword evidence="3" id="KW-0862">Zinc</keyword>
<comment type="caution">
    <text evidence="10">The sequence shown here is derived from an EMBL/GenBank/DDBJ whole genome shotgun (WGS) entry which is preliminary data.</text>
</comment>
<dbReference type="HAMAP" id="MF_00440">
    <property type="entry name" value="NrdR"/>
    <property type="match status" value="1"/>
</dbReference>
<evidence type="ECO:0000256" key="3">
    <source>
        <dbReference type="ARBA" id="ARBA00022771"/>
    </source>
</evidence>
<feature type="domain" description="ATP-cone" evidence="9">
    <location>
        <begin position="72"/>
        <end position="162"/>
    </location>
</feature>
<evidence type="ECO:0000256" key="5">
    <source>
        <dbReference type="ARBA" id="ARBA00023015"/>
    </source>
</evidence>
<keyword evidence="5 8" id="KW-0805">Transcription regulation</keyword>
<dbReference type="PROSITE" id="PS51161">
    <property type="entry name" value="ATP_CONE"/>
    <property type="match status" value="1"/>
</dbReference>
<evidence type="ECO:0000256" key="1">
    <source>
        <dbReference type="ARBA" id="ARBA00022491"/>
    </source>
</evidence>
<keyword evidence="3" id="KW-0863">Zinc-finger</keyword>
<dbReference type="GO" id="GO:0045892">
    <property type="term" value="P:negative regulation of DNA-templated transcription"/>
    <property type="evidence" value="ECO:0007669"/>
    <property type="project" value="UniProtKB-UniRule"/>
</dbReference>
<dbReference type="EMBL" id="RBQF01000112">
    <property type="protein sequence ID" value="RMP11223.1"/>
    <property type="molecule type" value="Genomic_DNA"/>
</dbReference>
<dbReference type="GO" id="GO:0003677">
    <property type="term" value="F:DNA binding"/>
    <property type="evidence" value="ECO:0007669"/>
    <property type="project" value="UniProtKB-KW"/>
</dbReference>
<keyword evidence="11" id="KW-1185">Reference proteome</keyword>
<dbReference type="PANTHER" id="PTHR30455:SF2">
    <property type="entry name" value="TRANSCRIPTIONAL REPRESSOR NRDR"/>
    <property type="match status" value="1"/>
</dbReference>
<dbReference type="GO" id="GO:0008270">
    <property type="term" value="F:zinc ion binding"/>
    <property type="evidence" value="ECO:0007669"/>
    <property type="project" value="UniProtKB-KW"/>
</dbReference>
<comment type="caution">
    <text evidence="8">Lacks conserved residue(s) required for the propagation of feature annotation.</text>
</comment>
<name>A0A3M4AWA2_PSEMA</name>
<keyword evidence="6 8" id="KW-0238">DNA-binding</keyword>
<dbReference type="InterPro" id="IPR005144">
    <property type="entry name" value="ATP-cone_dom"/>
</dbReference>
<comment type="similarity">
    <text evidence="8">Belongs to the NrdR family.</text>
</comment>
<gene>
    <name evidence="8" type="primary">nrdR</name>
    <name evidence="10" type="ORF">ALQ29_05243</name>
</gene>
<evidence type="ECO:0000313" key="10">
    <source>
        <dbReference type="EMBL" id="RMP11223.1"/>
    </source>
</evidence>
<dbReference type="AlphaFoldDB" id="A0A3M4AWA2"/>
<sequence length="177" mass="20209">MACLATGMRYHGPPFICCLPTMHCPFCGANDTKVIDSRLVAEGDQVRRRRECLASGCGERFTTFETAELVLPRLIKSDGSRQPFDEEKLRAGMQRALEKRPVSVERLEAALVHIKHKLRATGEREVKSLVVGELVMGELQKLDEVAYIRFASVYRRFQDLNEFREEIDRLAREPAKE</sequence>
<evidence type="ECO:0000256" key="2">
    <source>
        <dbReference type="ARBA" id="ARBA00022741"/>
    </source>
</evidence>
<accession>A0A3M4AWA2</accession>
<protein>
    <recommendedName>
        <fullName evidence="8">Transcriptional repressor NrdR</fullName>
    </recommendedName>
</protein>
<dbReference type="GO" id="GO:0005524">
    <property type="term" value="F:ATP binding"/>
    <property type="evidence" value="ECO:0007669"/>
    <property type="project" value="UniProtKB-UniRule"/>
</dbReference>
<dbReference type="InterPro" id="IPR055173">
    <property type="entry name" value="NrdR-like_N"/>
</dbReference>
<dbReference type="InterPro" id="IPR003796">
    <property type="entry name" value="RNR_NrdR-like"/>
</dbReference>
<proteinExistence type="inferred from homology"/>
<reference evidence="10 11" key="1">
    <citation type="submission" date="2018-08" db="EMBL/GenBank/DDBJ databases">
        <title>Recombination of ecologically and evolutionarily significant loci maintains genetic cohesion in the Pseudomonas syringae species complex.</title>
        <authorList>
            <person name="Dillon M."/>
            <person name="Thakur S."/>
            <person name="Almeida R.N.D."/>
            <person name="Weir B.S."/>
            <person name="Guttman D.S."/>
        </authorList>
    </citation>
    <scope>NUCLEOTIDE SEQUENCE [LARGE SCALE GENOMIC DNA]</scope>
    <source>
        <strain evidence="10 11">ICMP 3555</strain>
    </source>
</reference>
<evidence type="ECO:0000259" key="9">
    <source>
        <dbReference type="PROSITE" id="PS51161"/>
    </source>
</evidence>
<keyword evidence="2 8" id="KW-0547">Nucleotide-binding</keyword>
<evidence type="ECO:0000313" key="11">
    <source>
        <dbReference type="Proteomes" id="UP000276587"/>
    </source>
</evidence>
<dbReference type="NCBIfam" id="TIGR00244">
    <property type="entry name" value="transcriptional regulator NrdR"/>
    <property type="match status" value="1"/>
</dbReference>
<evidence type="ECO:0000256" key="6">
    <source>
        <dbReference type="ARBA" id="ARBA00023125"/>
    </source>
</evidence>
<evidence type="ECO:0000256" key="4">
    <source>
        <dbReference type="ARBA" id="ARBA00022840"/>
    </source>
</evidence>
<keyword evidence="1 8" id="KW-0678">Repressor</keyword>
<dbReference type="Pfam" id="PF03477">
    <property type="entry name" value="ATP-cone"/>
    <property type="match status" value="1"/>
</dbReference>
<evidence type="ECO:0000256" key="7">
    <source>
        <dbReference type="ARBA" id="ARBA00023163"/>
    </source>
</evidence>
<comment type="function">
    <text evidence="8">Negatively regulates transcription of bacterial ribonucleotide reductase nrd genes and operons by binding to NrdR-boxes.</text>
</comment>
<dbReference type="Proteomes" id="UP000276587">
    <property type="component" value="Unassembled WGS sequence"/>
</dbReference>
<dbReference type="Pfam" id="PF22811">
    <property type="entry name" value="Zn_ribbon_NrdR"/>
    <property type="match status" value="1"/>
</dbReference>
<keyword evidence="7 8" id="KW-0804">Transcription</keyword>
<organism evidence="10 11">
    <name type="scientific">Pseudomonas marginalis pv. marginalis</name>
    <dbReference type="NCBI Taxonomy" id="97473"/>
    <lineage>
        <taxon>Bacteria</taxon>
        <taxon>Pseudomonadati</taxon>
        <taxon>Pseudomonadota</taxon>
        <taxon>Gammaproteobacteria</taxon>
        <taxon>Pseudomonadales</taxon>
        <taxon>Pseudomonadaceae</taxon>
        <taxon>Pseudomonas</taxon>
    </lineage>
</organism>